<name>A0A0D2D7K3_9EURO</name>
<keyword evidence="3" id="KW-1185">Reference proteome</keyword>
<dbReference type="CDD" id="cd02440">
    <property type="entry name" value="AdoMet_MTases"/>
    <property type="match status" value="1"/>
</dbReference>
<dbReference type="EMBL" id="KN846956">
    <property type="protein sequence ID" value="KIW73511.1"/>
    <property type="molecule type" value="Genomic_DNA"/>
</dbReference>
<evidence type="ECO:0000313" key="3">
    <source>
        <dbReference type="Proteomes" id="UP000054266"/>
    </source>
</evidence>
<dbReference type="AlphaFoldDB" id="A0A0D2D7K3"/>
<dbReference type="Proteomes" id="UP000054266">
    <property type="component" value="Unassembled WGS sequence"/>
</dbReference>
<dbReference type="InterPro" id="IPR029063">
    <property type="entry name" value="SAM-dependent_MTases_sf"/>
</dbReference>
<gene>
    <name evidence="2" type="ORF">PV04_01624</name>
</gene>
<dbReference type="InterPro" id="IPR051052">
    <property type="entry name" value="Diverse_substrate_MTase"/>
</dbReference>
<evidence type="ECO:0000259" key="1">
    <source>
        <dbReference type="Pfam" id="PF08241"/>
    </source>
</evidence>
<dbReference type="PANTHER" id="PTHR44942">
    <property type="entry name" value="METHYLTRANSF_11 DOMAIN-CONTAINING PROTEIN"/>
    <property type="match status" value="1"/>
</dbReference>
<protein>
    <recommendedName>
        <fullName evidence="1">Methyltransferase type 11 domain-containing protein</fullName>
    </recommendedName>
</protein>
<dbReference type="Gene3D" id="3.40.50.150">
    <property type="entry name" value="Vaccinia Virus protein VP39"/>
    <property type="match status" value="1"/>
</dbReference>
<reference evidence="2 3" key="1">
    <citation type="submission" date="2015-01" db="EMBL/GenBank/DDBJ databases">
        <title>The Genome Sequence of Capronia semiimmersa CBS27337.</title>
        <authorList>
            <consortium name="The Broad Institute Genomics Platform"/>
            <person name="Cuomo C."/>
            <person name="de Hoog S."/>
            <person name="Gorbushina A."/>
            <person name="Stielow B."/>
            <person name="Teixiera M."/>
            <person name="Abouelleil A."/>
            <person name="Chapman S.B."/>
            <person name="Priest M."/>
            <person name="Young S.K."/>
            <person name="Wortman J."/>
            <person name="Nusbaum C."/>
            <person name="Birren B."/>
        </authorList>
    </citation>
    <scope>NUCLEOTIDE SEQUENCE [LARGE SCALE GENOMIC DNA]</scope>
    <source>
        <strain evidence="2 3">CBS 27337</strain>
    </source>
</reference>
<dbReference type="PANTHER" id="PTHR44942:SF10">
    <property type="entry name" value="METHYLTRANSFERASE TYPE 11 DOMAIN-CONTAINING PROTEIN"/>
    <property type="match status" value="1"/>
</dbReference>
<accession>A0A0D2D7K3</accession>
<evidence type="ECO:0000313" key="2">
    <source>
        <dbReference type="EMBL" id="KIW73511.1"/>
    </source>
</evidence>
<organism evidence="2 3">
    <name type="scientific">Phialophora macrospora</name>
    <dbReference type="NCBI Taxonomy" id="1851006"/>
    <lineage>
        <taxon>Eukaryota</taxon>
        <taxon>Fungi</taxon>
        <taxon>Dikarya</taxon>
        <taxon>Ascomycota</taxon>
        <taxon>Pezizomycotina</taxon>
        <taxon>Eurotiomycetes</taxon>
        <taxon>Chaetothyriomycetidae</taxon>
        <taxon>Chaetothyriales</taxon>
        <taxon>Herpotrichiellaceae</taxon>
        <taxon>Phialophora</taxon>
    </lineage>
</organism>
<feature type="domain" description="Methyltransferase type 11" evidence="1">
    <location>
        <begin position="57"/>
        <end position="163"/>
    </location>
</feature>
<proteinExistence type="predicted"/>
<dbReference type="SUPFAM" id="SSF53335">
    <property type="entry name" value="S-adenosyl-L-methionine-dependent methyltransferases"/>
    <property type="match status" value="1"/>
</dbReference>
<dbReference type="Pfam" id="PF08241">
    <property type="entry name" value="Methyltransf_11"/>
    <property type="match status" value="1"/>
</dbReference>
<dbReference type="STRING" id="5601.A0A0D2D7K3"/>
<dbReference type="HOGENOM" id="CLU_049344_1_0_1"/>
<dbReference type="GO" id="GO:0008757">
    <property type="term" value="F:S-adenosylmethionine-dependent methyltransferase activity"/>
    <property type="evidence" value="ECO:0007669"/>
    <property type="project" value="InterPro"/>
</dbReference>
<dbReference type="InterPro" id="IPR013216">
    <property type="entry name" value="Methyltransf_11"/>
</dbReference>
<sequence length="338" mass="37192">MATTATSQDPNRDPTFRNYDAASAQRYLQHRPGYADKLIELVISHHTSSGGDLDLVLDVGCGPGIATRSLAPHFQHAIGADPGQSMIETARTVPCSTKSGEPITYEVCAAEALSGLSALRRFSTDGSSSVDLITAATAAHWFDMPRFWGEAAKILKPGGSVIVWCQGAATVDPNTTPNGAKLQEFFKKFQEETLAPYELPGNRIARELYVNLGMPWECLDRLDGDDPGLKKLLNEFDEKEFVRLEFNKDGNMAPGESFFTGGIRVDFQRIKGLLGTVSPITRWREANKEKVEKGEIEDVMDSVIRRSKEIMEEVPEGKGRDWCDIGSGLVVLVVKKRK</sequence>